<comment type="similarity">
    <text evidence="1 7">Belongs to the peptidase M16 family.</text>
</comment>
<reference evidence="12 13" key="1">
    <citation type="submission" date="2009-08" db="EMBL/GenBank/DDBJ databases">
        <title>The Genome Sequence of Spizellomyces punctatus strain DAOM BR117.</title>
        <authorList>
            <consortium name="The Broad Institute Genome Sequencing Platform"/>
            <person name="Russ C."/>
            <person name="Cuomo C."/>
            <person name="Shea T."/>
            <person name="Young S.K."/>
            <person name="Zeng Q."/>
            <person name="Koehrsen M."/>
            <person name="Haas B."/>
            <person name="Borodovsky M."/>
            <person name="Guigo R."/>
            <person name="Alvarado L."/>
            <person name="Berlin A."/>
            <person name="Bochicchio J."/>
            <person name="Borenstein D."/>
            <person name="Chapman S."/>
            <person name="Chen Z."/>
            <person name="Engels R."/>
            <person name="Freedman E."/>
            <person name="Gellesch M."/>
            <person name="Goldberg J."/>
            <person name="Griggs A."/>
            <person name="Gujja S."/>
            <person name="Heiman D."/>
            <person name="Hepburn T."/>
            <person name="Howarth C."/>
            <person name="Jen D."/>
            <person name="Larson L."/>
            <person name="Lewis B."/>
            <person name="Mehta T."/>
            <person name="Park D."/>
            <person name="Pearson M."/>
            <person name="Roberts A."/>
            <person name="Saif S."/>
            <person name="Shenoy N."/>
            <person name="Sisk P."/>
            <person name="Stolte C."/>
            <person name="Sykes S."/>
            <person name="Thomson T."/>
            <person name="Walk T."/>
            <person name="White J."/>
            <person name="Yandava C."/>
            <person name="Burger G."/>
            <person name="Gray M.W."/>
            <person name="Holland P.W.H."/>
            <person name="King N."/>
            <person name="Lang F.B.F."/>
            <person name="Roger A.J."/>
            <person name="Ruiz-Trillo I."/>
            <person name="Lander E."/>
            <person name="Nusbaum C."/>
        </authorList>
    </citation>
    <scope>NUCLEOTIDE SEQUENCE [LARGE SCALE GENOMIC DNA]</scope>
    <source>
        <strain evidence="12 13">DAOM BR117</strain>
    </source>
</reference>
<evidence type="ECO:0000256" key="5">
    <source>
        <dbReference type="ARBA" id="ARBA00022833"/>
    </source>
</evidence>
<feature type="domain" description="Coenzyme PQQ synthesis protein F-like C-terminal lobe" evidence="11">
    <location>
        <begin position="796"/>
        <end position="894"/>
    </location>
</feature>
<dbReference type="OMA" id="WIFDEMK"/>
<dbReference type="InterPro" id="IPR054734">
    <property type="entry name" value="PqqF-like_C_4"/>
</dbReference>
<keyword evidence="4" id="KW-0378">Hydrolase</keyword>
<dbReference type="Pfam" id="PF22456">
    <property type="entry name" value="PqqF-like_C_4"/>
    <property type="match status" value="1"/>
</dbReference>
<evidence type="ECO:0000313" key="13">
    <source>
        <dbReference type="Proteomes" id="UP000053201"/>
    </source>
</evidence>
<dbReference type="InterPro" id="IPR050626">
    <property type="entry name" value="Peptidase_M16"/>
</dbReference>
<keyword evidence="3" id="KW-0479">Metal-binding</keyword>
<dbReference type="InterPro" id="IPR007863">
    <property type="entry name" value="Peptidase_M16_C"/>
</dbReference>
<dbReference type="Gene3D" id="3.30.830.10">
    <property type="entry name" value="Metalloenzyme, LuxS/M16 peptidase-like"/>
    <property type="match status" value="4"/>
</dbReference>
<sequence length="1002" mass="114493">MVSNTPSLPTDPNIAQATQAVSGQNASAEGAKYSIFDNILKPDQDDRGYRMLTLENNLQALLISDPHTDKSSAALDVHVGHLCDPDDVAGLAHFCEHLLFMGTEKYPVENDYNQYLSEHGGYSNAFTSVENTNYYFEVTSDHFEGALDRFAQFFISPLFSESCTEREMNAVDSEHKKNLHSDNWRVYQLEKDLSNEKHPYRKFGTGNLETLRDIPASKGLDIRKILLDFHSKYYSSNIMKLVLLGKEPLDQLAEWAVEKFSAVQNKAIDVPSFEGHPLTAAELGKQVLIKPVKELRHLELTFPFPDTQPYYKVQPSKYLAHLIGHEGEGSLLSLLKKKGWALALSAGVTHGGINFDFFKVSIDLTLSGVEHYEEIVPIVFQYINMVVKDGVQPWIYHECKQLAEMTFRFKEKSPPASYASRVAGNMHRYDAPDILSGPYLMHQYDAEKVRMCLSYLRPDNFRLTVVSPHHDTTNFSKAQWYGTEYTVEDFSESLKQALANIGHNAELHLPSRNEFIPEKFDVRRFDVEEKMRSAHIIKETPLTRMWHKKDDTFWVPKANLWFQLKSPLSYVSPLSCTLSRLYTDLLKDALNEFSYYAEVAGLSYSLDNNTDGMVLVLAGYNDKLPTLLTKIVEKMKNLKADPERFKFISEQVCRSYKNWAMESPHQHAIYYVSYLTQEKLWTHEEKLVELYGITPQQVEEFYPHLLEQMHIEGLVHGNVEEEEALKLVSIVEDAFHPKALPLFQRAQTMRTQLLVPGISYIHVRDVPNADNVNSAIEYYIQVGDFTDAELRAKLNLFSQIAHEPAFDQLRTKEQLGYMVFSGLRKSTGIMGFRVIIQSEKDPAYLESRINSFLASMRSVISKLTADEYAKHQAALAARMLEKDKNLGQESHRLWTHVSSRYYNFEQHIEDADLVKCVTQDSLLEFYDTYIALSAPERRKLSVHVRSQKSGSPADEDAQAILDDPRNILIITDEEVAEIKAGWELSKGAVPVQKIEEYMSKKG</sequence>
<dbReference type="GeneID" id="27690389"/>
<feature type="domain" description="Peptidase M16 N-terminal" evidence="8">
    <location>
        <begin position="61"/>
        <end position="195"/>
    </location>
</feature>
<dbReference type="FunCoup" id="A0A0L0H926">
    <property type="interactions" value="429"/>
</dbReference>
<keyword evidence="6" id="KW-0482">Metalloprotease</keyword>
<name>A0A0L0H926_SPIPD</name>
<evidence type="ECO:0000313" key="12">
    <source>
        <dbReference type="EMBL" id="KNC97687.1"/>
    </source>
</evidence>
<evidence type="ECO:0008006" key="14">
    <source>
        <dbReference type="Google" id="ProtNLM"/>
    </source>
</evidence>
<dbReference type="GO" id="GO:0005829">
    <property type="term" value="C:cytosol"/>
    <property type="evidence" value="ECO:0007669"/>
    <property type="project" value="TreeGrafter"/>
</dbReference>
<keyword evidence="2" id="KW-0645">Protease</keyword>
<evidence type="ECO:0000256" key="4">
    <source>
        <dbReference type="ARBA" id="ARBA00022801"/>
    </source>
</evidence>
<evidence type="ECO:0000259" key="9">
    <source>
        <dbReference type="Pfam" id="PF05193"/>
    </source>
</evidence>
<dbReference type="FunFam" id="3.30.830.10:FF:000005">
    <property type="entry name" value="nardilysin isoform X1"/>
    <property type="match status" value="1"/>
</dbReference>
<evidence type="ECO:0000259" key="10">
    <source>
        <dbReference type="Pfam" id="PF16187"/>
    </source>
</evidence>
<organism evidence="12 13">
    <name type="scientific">Spizellomyces punctatus (strain DAOM BR117)</name>
    <dbReference type="NCBI Taxonomy" id="645134"/>
    <lineage>
        <taxon>Eukaryota</taxon>
        <taxon>Fungi</taxon>
        <taxon>Fungi incertae sedis</taxon>
        <taxon>Chytridiomycota</taxon>
        <taxon>Chytridiomycota incertae sedis</taxon>
        <taxon>Chytridiomycetes</taxon>
        <taxon>Spizellomycetales</taxon>
        <taxon>Spizellomycetaceae</taxon>
        <taxon>Spizellomyces</taxon>
    </lineage>
</organism>
<evidence type="ECO:0000256" key="2">
    <source>
        <dbReference type="ARBA" id="ARBA00022670"/>
    </source>
</evidence>
<dbReference type="GO" id="GO:0005739">
    <property type="term" value="C:mitochondrion"/>
    <property type="evidence" value="ECO:0007669"/>
    <property type="project" value="TreeGrafter"/>
</dbReference>
<dbReference type="GO" id="GO:0043171">
    <property type="term" value="P:peptide catabolic process"/>
    <property type="evidence" value="ECO:0007669"/>
    <property type="project" value="TreeGrafter"/>
</dbReference>
<evidence type="ECO:0000256" key="1">
    <source>
        <dbReference type="ARBA" id="ARBA00007261"/>
    </source>
</evidence>
<dbReference type="VEuPathDB" id="FungiDB:SPPG_07150"/>
<dbReference type="GO" id="GO:0004222">
    <property type="term" value="F:metalloendopeptidase activity"/>
    <property type="evidence" value="ECO:0007669"/>
    <property type="project" value="InterPro"/>
</dbReference>
<protein>
    <recommendedName>
        <fullName evidence="14">Insulin-degrading enzyme</fullName>
    </recommendedName>
</protein>
<dbReference type="PANTHER" id="PTHR43690">
    <property type="entry name" value="NARDILYSIN"/>
    <property type="match status" value="1"/>
</dbReference>
<dbReference type="Proteomes" id="UP000053201">
    <property type="component" value="Unassembled WGS sequence"/>
</dbReference>
<dbReference type="AlphaFoldDB" id="A0A0L0H926"/>
<dbReference type="PROSITE" id="PS00143">
    <property type="entry name" value="INSULINASE"/>
    <property type="match status" value="1"/>
</dbReference>
<dbReference type="InterPro" id="IPR001431">
    <property type="entry name" value="Pept_M16_Zn_BS"/>
</dbReference>
<dbReference type="SUPFAM" id="SSF63411">
    <property type="entry name" value="LuxS/MPP-like metallohydrolase"/>
    <property type="match status" value="4"/>
</dbReference>
<evidence type="ECO:0000256" key="6">
    <source>
        <dbReference type="ARBA" id="ARBA00023049"/>
    </source>
</evidence>
<dbReference type="Pfam" id="PF05193">
    <property type="entry name" value="Peptidase_M16_C"/>
    <property type="match status" value="1"/>
</dbReference>
<dbReference type="STRING" id="645134.A0A0L0H926"/>
<evidence type="ECO:0000259" key="11">
    <source>
        <dbReference type="Pfam" id="PF22456"/>
    </source>
</evidence>
<dbReference type="GO" id="GO:0051603">
    <property type="term" value="P:proteolysis involved in protein catabolic process"/>
    <property type="evidence" value="ECO:0007669"/>
    <property type="project" value="TreeGrafter"/>
</dbReference>
<dbReference type="InterPro" id="IPR011249">
    <property type="entry name" value="Metalloenz_LuxS/M16"/>
</dbReference>
<gene>
    <name evidence="12" type="ORF">SPPG_07150</name>
</gene>
<dbReference type="FunFam" id="3.30.830.10:FF:000004">
    <property type="entry name" value="Putative insulin-degrading enzyme"/>
    <property type="match status" value="1"/>
</dbReference>
<dbReference type="Pfam" id="PF00675">
    <property type="entry name" value="Peptidase_M16"/>
    <property type="match status" value="1"/>
</dbReference>
<dbReference type="Pfam" id="PF16187">
    <property type="entry name" value="Peptidase_M16_M"/>
    <property type="match status" value="1"/>
</dbReference>
<feature type="domain" description="Peptidase M16 C-terminal" evidence="9">
    <location>
        <begin position="224"/>
        <end position="401"/>
    </location>
</feature>
<feature type="domain" description="Peptidase M16 middle/third" evidence="10">
    <location>
        <begin position="407"/>
        <end position="687"/>
    </location>
</feature>
<dbReference type="eggNOG" id="KOG0959">
    <property type="taxonomic scope" value="Eukaryota"/>
</dbReference>
<dbReference type="FunFam" id="3.30.830.10:FF:000003">
    <property type="entry name" value="Insulin-degrading enzyme"/>
    <property type="match status" value="1"/>
</dbReference>
<dbReference type="GO" id="GO:0046872">
    <property type="term" value="F:metal ion binding"/>
    <property type="evidence" value="ECO:0007669"/>
    <property type="project" value="UniProtKB-KW"/>
</dbReference>
<evidence type="ECO:0000256" key="7">
    <source>
        <dbReference type="RuleBase" id="RU004447"/>
    </source>
</evidence>
<keyword evidence="5" id="KW-0862">Zinc</keyword>
<dbReference type="RefSeq" id="XP_016605727.1">
    <property type="nucleotide sequence ID" value="XM_016755324.1"/>
</dbReference>
<dbReference type="InParanoid" id="A0A0L0H926"/>
<accession>A0A0L0H926</accession>
<evidence type="ECO:0000259" key="8">
    <source>
        <dbReference type="Pfam" id="PF00675"/>
    </source>
</evidence>
<dbReference type="InterPro" id="IPR032632">
    <property type="entry name" value="Peptidase_M16_M"/>
</dbReference>
<proteinExistence type="inferred from homology"/>
<keyword evidence="13" id="KW-1185">Reference proteome</keyword>
<dbReference type="PANTHER" id="PTHR43690:SF18">
    <property type="entry name" value="INSULIN-DEGRADING ENZYME-RELATED"/>
    <property type="match status" value="1"/>
</dbReference>
<dbReference type="EMBL" id="KQ257463">
    <property type="protein sequence ID" value="KNC97687.1"/>
    <property type="molecule type" value="Genomic_DNA"/>
</dbReference>
<dbReference type="OrthoDB" id="952271at2759"/>
<dbReference type="InterPro" id="IPR011765">
    <property type="entry name" value="Pept_M16_N"/>
</dbReference>
<evidence type="ECO:0000256" key="3">
    <source>
        <dbReference type="ARBA" id="ARBA00022723"/>
    </source>
</evidence>